<feature type="domain" description="GTPase-associated protein 1 N-terminal" evidence="1">
    <location>
        <begin position="15"/>
        <end position="142"/>
    </location>
</feature>
<gene>
    <name evidence="2" type="ordered locus">Isop_1847</name>
</gene>
<dbReference type="Proteomes" id="UP000008631">
    <property type="component" value="Chromosome"/>
</dbReference>
<dbReference type="Pfam" id="PF20013">
    <property type="entry name" value="GAP1-N2"/>
    <property type="match status" value="1"/>
</dbReference>
<dbReference type="eggNOG" id="ENOG50333IA">
    <property type="taxonomic scope" value="Bacteria"/>
</dbReference>
<evidence type="ECO:0000313" key="3">
    <source>
        <dbReference type="Proteomes" id="UP000008631"/>
    </source>
</evidence>
<dbReference type="EMBL" id="CP002353">
    <property type="protein sequence ID" value="ADV62429.1"/>
    <property type="molecule type" value="Genomic_DNA"/>
</dbReference>
<evidence type="ECO:0000259" key="1">
    <source>
        <dbReference type="Pfam" id="PF20013"/>
    </source>
</evidence>
<name>E8R1Z7_ISOPI</name>
<keyword evidence="3" id="KW-1185">Reference proteome</keyword>
<proteinExistence type="predicted"/>
<dbReference type="InParanoid" id="E8R1Z7"/>
<dbReference type="AlphaFoldDB" id="E8R1Z7"/>
<dbReference type="OrthoDB" id="271226at2"/>
<sequence length="231" mass="25755">MNTVRPVPISALVADQAIFTSLRRGGMSGYHLVSRSPGLTEGEAREIATTAPSHDSLIVDANNTVSVNFQFLASQRYALSRTCQGHPEYSGRGGRQLYTHFLIFSPDVLRYVHFQPFHLYRDALTRGLLHYRPHPSQQLPRIQFSSLYPLPTATFWEERARALGLGDLHRLAREIRAVRRPLVVPFGGNRSDLVECLLGMLDGPLVGALSFSTSLKPSNVRPYRLCVVGES</sequence>
<protein>
    <recommendedName>
        <fullName evidence="1">GTPase-associated protein 1 N-terminal domain-containing protein</fullName>
    </recommendedName>
</protein>
<dbReference type="RefSeq" id="WP_013564717.1">
    <property type="nucleotide sequence ID" value="NC_014962.1"/>
</dbReference>
<organism evidence="2 3">
    <name type="scientific">Isosphaera pallida (strain ATCC 43644 / DSM 9630 / IS1B)</name>
    <dbReference type="NCBI Taxonomy" id="575540"/>
    <lineage>
        <taxon>Bacteria</taxon>
        <taxon>Pseudomonadati</taxon>
        <taxon>Planctomycetota</taxon>
        <taxon>Planctomycetia</taxon>
        <taxon>Isosphaerales</taxon>
        <taxon>Isosphaeraceae</taxon>
        <taxon>Isosphaera</taxon>
    </lineage>
</organism>
<dbReference type="HOGENOM" id="CLU_1255259_0_0_0"/>
<reference evidence="2 3" key="2">
    <citation type="journal article" date="2011" name="Stand. Genomic Sci.">
        <title>Complete genome sequence of Isosphaera pallida type strain (IS1B).</title>
        <authorList>
            <consortium name="US DOE Joint Genome Institute (JGI-PGF)"/>
            <person name="Goker M."/>
            <person name="Cleland D."/>
            <person name="Saunders E."/>
            <person name="Lapidus A."/>
            <person name="Nolan M."/>
            <person name="Lucas S."/>
            <person name="Hammon N."/>
            <person name="Deshpande S."/>
            <person name="Cheng J.F."/>
            <person name="Tapia R."/>
            <person name="Han C."/>
            <person name="Goodwin L."/>
            <person name="Pitluck S."/>
            <person name="Liolios K."/>
            <person name="Pagani I."/>
            <person name="Ivanova N."/>
            <person name="Mavromatis K."/>
            <person name="Pati A."/>
            <person name="Chen A."/>
            <person name="Palaniappan K."/>
            <person name="Land M."/>
            <person name="Hauser L."/>
            <person name="Chang Y.J."/>
            <person name="Jeffries C.D."/>
            <person name="Detter J.C."/>
            <person name="Beck B."/>
            <person name="Woyke T."/>
            <person name="Bristow J."/>
            <person name="Eisen J.A."/>
            <person name="Markowitz V."/>
            <person name="Hugenholtz P."/>
            <person name="Kyrpides N.C."/>
            <person name="Klenk H.P."/>
        </authorList>
    </citation>
    <scope>NUCLEOTIDE SEQUENCE [LARGE SCALE GENOMIC DNA]</scope>
    <source>
        <strain evidence="3">ATCC 43644 / DSM 9630 / IS1B</strain>
    </source>
</reference>
<evidence type="ECO:0000313" key="2">
    <source>
        <dbReference type="EMBL" id="ADV62429.1"/>
    </source>
</evidence>
<reference key="1">
    <citation type="submission" date="2010-11" db="EMBL/GenBank/DDBJ databases">
        <title>The complete sequence of chromosome of Isophaera pallida ATCC 43644.</title>
        <authorList>
            <consortium name="US DOE Joint Genome Institute (JGI-PGF)"/>
            <person name="Lucas S."/>
            <person name="Copeland A."/>
            <person name="Lapidus A."/>
            <person name="Bruce D."/>
            <person name="Goodwin L."/>
            <person name="Pitluck S."/>
            <person name="Kyrpides N."/>
            <person name="Mavromatis K."/>
            <person name="Pagani I."/>
            <person name="Ivanova N."/>
            <person name="Saunders E."/>
            <person name="Brettin T."/>
            <person name="Detter J.C."/>
            <person name="Han C."/>
            <person name="Tapia R."/>
            <person name="Land M."/>
            <person name="Hauser L."/>
            <person name="Markowitz V."/>
            <person name="Cheng J.-F."/>
            <person name="Hugenholtz P."/>
            <person name="Woyke T."/>
            <person name="Wu D."/>
            <person name="Eisen J.A."/>
        </authorList>
    </citation>
    <scope>NUCLEOTIDE SEQUENCE</scope>
    <source>
        <strain>ATCC 43644</strain>
    </source>
</reference>
<dbReference type="InterPro" id="IPR045402">
    <property type="entry name" value="GAP1-N2"/>
</dbReference>
<accession>E8R1Z7</accession>
<dbReference type="KEGG" id="ipa:Isop_1847"/>